<dbReference type="SUPFAM" id="SSF52540">
    <property type="entry name" value="P-loop containing nucleoside triphosphate hydrolases"/>
    <property type="match status" value="2"/>
</dbReference>
<protein>
    <submittedName>
        <fullName evidence="2">Aldehyde dehydrogenase/conjugal transfer protein</fullName>
    </submittedName>
</protein>
<dbReference type="AlphaFoldDB" id="A0A0D6PFX1"/>
<dbReference type="NCBIfam" id="NF041492">
    <property type="entry name" value="MobF"/>
    <property type="match status" value="1"/>
</dbReference>
<dbReference type="SUPFAM" id="SSF55464">
    <property type="entry name" value="Origin of replication-binding domain, RBD-like"/>
    <property type="match status" value="1"/>
</dbReference>
<dbReference type="EMBL" id="BANC01000053">
    <property type="protein sequence ID" value="GAN80592.1"/>
    <property type="molecule type" value="Genomic_DNA"/>
</dbReference>
<feature type="domain" description="TrwC relaxase" evidence="1">
    <location>
        <begin position="231"/>
        <end position="559"/>
    </location>
</feature>
<evidence type="ECO:0000259" key="1">
    <source>
        <dbReference type="Pfam" id="PF08751"/>
    </source>
</evidence>
<dbReference type="Pfam" id="PF08751">
    <property type="entry name" value="TrwC"/>
    <property type="match status" value="1"/>
</dbReference>
<dbReference type="InterPro" id="IPR027417">
    <property type="entry name" value="P-loop_NTPase"/>
</dbReference>
<accession>A0A0D6PFX1</accession>
<sequence>MLTYRTGAAGASGAARFMSEHLLQQTLSPEMAAMAEYYEQGVTPPTLADAAASRYGRFMAGGTLLAAEVLDGLVQAEAARLAESGVSWGQGREQIGYELVLPAVAAFAAAGLAGRDEALACLSRLSGIGPGYGVGNAGSANSAHATATEDIAQRLDAAMAAAASTPDRSSATATPRRDMNPLLARRLGIEPRRGLKPDEVACLLNGRRADGGFIEGKVRRASSLPLAQIFGLDAGQVPTRAQLEQMLVGRKANGEALSAEAAERAVRRLLSGLGVKDKTPAPEQLAYILAGRDAEGREVSARQYRAILEAAKMRIGYIDLTFSAPKSLSIAWAFAPTKAEQAMLHQAHRDAIDNVMAVIEHEIGRASIGDAAKRGYEAGAIGWVSFDHYAARPTIEIVRADERGEPVTELHTLTGTQGRAPGDMQMHTHVALFNIVETPSGRVGSINLALLEGRIHEWGALYQAYLANHLRAHGVAVELDARTGMAKLSAVPESVVAQFSKRTVSGTEAARVYARAQGLEWDDLAPARKIALLKSGVQNPREAKSDDVSDLAAWQAMAARLGYQHRSVLRPGEIAPLPSREQRLESAFQAALPLLSKQFDRRAVIDGADARIAAAKGLIAAGIGEANDVDALTEAFRERGVQRQGEDAALIWGRVPGRQGRDRVAITTTLELREEQRLIETVQAGARDRSATLTRKAIATAVATFPEIDFTSAHGRAQRQIIDQLGTGGRIGLAIGVAGSGKSTLLKPLVRAWQEDGRAVHGIALAWRQSDDLAGAGIPAGDTRAVAAFFRGIERGSIRLDRKSVVVVDEVGLLGTRQLNVIMAAQAAHKFQLVMIGDPKQMQAVEAGPVIELLRRALGADKVPELGSSVRQTAEQERETVLMLRNGQTEEAIRRKDENGTLKIVPGGYEDAVQYIAQLWRQRWEANRDRVDFSISVSAPSNAEAHDISRAIRQQRRDRGEIGMDVVTLRATDGAGERDYELALALGDRVRLFRRTNAKFTETGTVGNIGRNGTVLEITAIDEAGLTLKTITGREGLVTWESLRGEPSGRVQLAYGDALTTNTAQGSTVTEHIHAMPAGTKLVSAFGAYTSGSRHREQSFIVTSEGVERAEIIARRPLGDRREIGRADVLNNIVRNFAQAPEKQAALGLMERAAGLRRGTVQVVQRVHQAGEARGSGLERPSVLRERMLSRRIALAFEKQLPGLAAQLRRHGEVLGRVARIGADLAEILASLARRQAASRQSDMEFWRELGQRAERVPGWEKQPRQSRRRGR</sequence>
<name>A0A0D6PFX1_9PROT</name>
<reference evidence="2 3" key="1">
    <citation type="submission" date="2012-11" db="EMBL/GenBank/DDBJ databases">
        <title>Whole genome sequence of Acidocella aminolytica 101 = DSM 11237.</title>
        <authorList>
            <person name="Azuma Y."/>
            <person name="Higashiura N."/>
            <person name="Hirakawa H."/>
            <person name="Matsushita K."/>
        </authorList>
    </citation>
    <scope>NUCLEOTIDE SEQUENCE [LARGE SCALE GENOMIC DNA]</scope>
    <source>
        <strain evidence="3">101 / DSM 11237</strain>
    </source>
</reference>
<dbReference type="Gene3D" id="2.30.30.940">
    <property type="match status" value="1"/>
</dbReference>
<dbReference type="Proteomes" id="UP000032668">
    <property type="component" value="Unassembled WGS sequence"/>
</dbReference>
<dbReference type="RefSeq" id="WP_048878998.1">
    <property type="nucleotide sequence ID" value="NZ_BANC01000053.1"/>
</dbReference>
<comment type="caution">
    <text evidence="2">The sequence shown here is derived from an EMBL/GenBank/DDBJ whole genome shotgun (WGS) entry which is preliminary data.</text>
</comment>
<evidence type="ECO:0000313" key="2">
    <source>
        <dbReference type="EMBL" id="GAN80592.1"/>
    </source>
</evidence>
<dbReference type="Gene3D" id="3.40.50.300">
    <property type="entry name" value="P-loop containing nucleotide triphosphate hydrolases"/>
    <property type="match status" value="2"/>
</dbReference>
<dbReference type="InterPro" id="IPR014862">
    <property type="entry name" value="TrwC"/>
</dbReference>
<dbReference type="STRING" id="1120923.SAMN02746095_02525"/>
<keyword evidence="3" id="KW-1185">Reference proteome</keyword>
<proteinExistence type="predicted"/>
<evidence type="ECO:0000313" key="3">
    <source>
        <dbReference type="Proteomes" id="UP000032668"/>
    </source>
</evidence>
<dbReference type="Pfam" id="PF13604">
    <property type="entry name" value="AAA_30"/>
    <property type="match status" value="1"/>
</dbReference>
<organism evidence="2 3">
    <name type="scientific">Acidocella aminolytica 101 = DSM 11237</name>
    <dbReference type="NCBI Taxonomy" id="1120923"/>
    <lineage>
        <taxon>Bacteria</taxon>
        <taxon>Pseudomonadati</taxon>
        <taxon>Pseudomonadota</taxon>
        <taxon>Alphaproteobacteria</taxon>
        <taxon>Acetobacterales</taxon>
        <taxon>Acidocellaceae</taxon>
        <taxon>Acidocella</taxon>
    </lineage>
</organism>
<dbReference type="OrthoDB" id="1826980at2"/>
<gene>
    <name evidence="2" type="ORF">Aam_054_013</name>
</gene>